<keyword evidence="5" id="KW-0808">Transferase</keyword>
<dbReference type="Pfam" id="PF21302">
    <property type="entry name" value="Zn_ribbon_RlmA"/>
    <property type="match status" value="1"/>
</dbReference>
<feature type="domain" description="Methyltransferase type 11" evidence="3">
    <location>
        <begin position="108"/>
        <end position="199"/>
    </location>
</feature>
<dbReference type="PIRSF" id="PIRSF018249">
    <property type="entry name" value="MyrA_prd"/>
    <property type="match status" value="1"/>
</dbReference>
<dbReference type="InterPro" id="IPR048647">
    <property type="entry name" value="RlmA_N"/>
</dbReference>
<evidence type="ECO:0000259" key="3">
    <source>
        <dbReference type="Pfam" id="PF08241"/>
    </source>
</evidence>
<dbReference type="InterPro" id="IPR050508">
    <property type="entry name" value="Methyltransf_Superfamily"/>
</dbReference>
<feature type="binding site" evidence="1">
    <location>
        <position position="27"/>
    </location>
    <ligand>
        <name>Zn(2+)</name>
        <dbReference type="ChEBI" id="CHEBI:29105"/>
    </ligand>
</feature>
<keyword evidence="6" id="KW-1185">Reference proteome</keyword>
<name>A0A0H4I8F1_9GAMM</name>
<dbReference type="GO" id="GO:0046872">
    <property type="term" value="F:metal ion binding"/>
    <property type="evidence" value="ECO:0007669"/>
    <property type="project" value="UniProtKB-KW"/>
</dbReference>
<feature type="binding site" evidence="1">
    <location>
        <position position="31"/>
    </location>
    <ligand>
        <name>Zn(2+)</name>
        <dbReference type="ChEBI" id="CHEBI:29105"/>
    </ligand>
</feature>
<keyword evidence="1" id="KW-0479">Metal-binding</keyword>
<evidence type="ECO:0000313" key="6">
    <source>
        <dbReference type="Proteomes" id="UP000036406"/>
    </source>
</evidence>
<feature type="binding site" evidence="2">
    <location>
        <position position="207"/>
    </location>
    <ligand>
        <name>S-adenosyl-L-methionine</name>
        <dbReference type="ChEBI" id="CHEBI:59789"/>
    </ligand>
</feature>
<keyword evidence="1" id="KW-0862">Zinc</keyword>
<dbReference type="EMBL" id="CP011494">
    <property type="protein sequence ID" value="AKO54005.1"/>
    <property type="molecule type" value="Genomic_DNA"/>
</dbReference>
<reference evidence="5 6" key="1">
    <citation type="submission" date="2015-05" db="EMBL/GenBank/DDBJ databases">
        <title>Complete genome of Marinobacter psychrophilus strain 20041T isolated from sea-ice of the Canadian Basin.</title>
        <authorList>
            <person name="Song L."/>
            <person name="Ren L."/>
            <person name="Yu Y."/>
            <person name="Wang X."/>
        </authorList>
    </citation>
    <scope>NUCLEOTIDE SEQUENCE [LARGE SCALE GENOMIC DNA]</scope>
    <source>
        <strain evidence="5 6">20041</strain>
    </source>
</reference>
<feature type="domain" description="23S rRNA (guanine(745)-N(1))-methyltransferase N-terminal" evidence="4">
    <location>
        <begin position="10"/>
        <end position="51"/>
    </location>
</feature>
<dbReference type="Gene3D" id="3.40.50.150">
    <property type="entry name" value="Vaccinia Virus protein VP39"/>
    <property type="match status" value="1"/>
</dbReference>
<gene>
    <name evidence="5" type="ORF">ABA45_17465</name>
</gene>
<organism evidence="5 6">
    <name type="scientific">Marinobacter psychrophilus</name>
    <dbReference type="NCBI Taxonomy" id="330734"/>
    <lineage>
        <taxon>Bacteria</taxon>
        <taxon>Pseudomonadati</taxon>
        <taxon>Pseudomonadota</taxon>
        <taxon>Gammaproteobacteria</taxon>
        <taxon>Pseudomonadales</taxon>
        <taxon>Marinobacteraceae</taxon>
        <taxon>Marinobacter</taxon>
    </lineage>
</organism>
<evidence type="ECO:0000256" key="2">
    <source>
        <dbReference type="PIRSR" id="PIRSR018249-2"/>
    </source>
</evidence>
<dbReference type="PATRIC" id="fig|330734.3.peg.3666"/>
<evidence type="ECO:0000259" key="4">
    <source>
        <dbReference type="Pfam" id="PF21302"/>
    </source>
</evidence>
<dbReference type="GO" id="GO:0008757">
    <property type="term" value="F:S-adenosylmethionine-dependent methyltransferase activity"/>
    <property type="evidence" value="ECO:0007669"/>
    <property type="project" value="InterPro"/>
</dbReference>
<evidence type="ECO:0000256" key="1">
    <source>
        <dbReference type="PIRSR" id="PIRSR018249-1"/>
    </source>
</evidence>
<dbReference type="KEGG" id="mpq:ABA45_17465"/>
<keyword evidence="5" id="KW-0489">Methyltransferase</keyword>
<dbReference type="InterPro" id="IPR013216">
    <property type="entry name" value="Methyltransf_11"/>
</dbReference>
<accession>A0A0H4I8F1</accession>
<dbReference type="GO" id="GO:0032259">
    <property type="term" value="P:methylation"/>
    <property type="evidence" value="ECO:0007669"/>
    <property type="project" value="UniProtKB-KW"/>
</dbReference>
<dbReference type="STRING" id="330734.ABA45_17465"/>
<dbReference type="AlphaFoldDB" id="A0A0H4I8F1"/>
<dbReference type="SUPFAM" id="SSF53335">
    <property type="entry name" value="S-adenosyl-L-methionine-dependent methyltransferases"/>
    <property type="match status" value="1"/>
</dbReference>
<dbReference type="InterPro" id="IPR029063">
    <property type="entry name" value="SAM-dependent_MTases_sf"/>
</dbReference>
<protein>
    <submittedName>
        <fullName evidence="5">rRNA (Guanine-N1)-methyltransferase</fullName>
    </submittedName>
</protein>
<dbReference type="Pfam" id="PF08241">
    <property type="entry name" value="Methyltransf_11"/>
    <property type="match status" value="1"/>
</dbReference>
<feature type="binding site" evidence="2">
    <location>
        <begin position="114"/>
        <end position="115"/>
    </location>
    <ligand>
        <name>S-adenosyl-L-methionine</name>
        <dbReference type="ChEBI" id="CHEBI:59789"/>
    </ligand>
</feature>
<evidence type="ECO:0000313" key="5">
    <source>
        <dbReference type="EMBL" id="AKO54005.1"/>
    </source>
</evidence>
<feature type="binding site" evidence="2">
    <location>
        <position position="73"/>
    </location>
    <ligand>
        <name>S-adenosyl-L-methionine</name>
        <dbReference type="ChEBI" id="CHEBI:59789"/>
    </ligand>
</feature>
<sequence>MTITPFNHLICPLDGQSLLMQQNSWRCANGHSFDNARQGYVHLLPVQNKRSLAPGDSKEMVAARQRFLSAGHYQPIAAAVVQSVAEALNAVGSGAEHPPGTKESFACLDAGCGEGYYLRQLDACLSGQKHQQQLSLVGLDISKPAVLAAAKQSKTTRWLVASNANIPLADVSLGCILSLFGFPVYPEFRRVLRPGGRVMVVDAGPDHLRELREVIYPVLKPEVDKPNASEAPPGFQTIGRQTINFSLALVGEGAIADLLAMTPHFYRAKAEGLARAAALGELDVTVDVRLTVLEVTPGDGASAPSAAGK</sequence>
<dbReference type="Proteomes" id="UP000036406">
    <property type="component" value="Chromosome"/>
</dbReference>
<dbReference type="PANTHER" id="PTHR42912">
    <property type="entry name" value="METHYLTRANSFERASE"/>
    <property type="match status" value="1"/>
</dbReference>
<keyword evidence="2" id="KW-0949">S-adenosyl-L-methionine</keyword>
<dbReference type="CDD" id="cd02440">
    <property type="entry name" value="AdoMet_MTases"/>
    <property type="match status" value="1"/>
</dbReference>
<dbReference type="RefSeq" id="WP_048388289.1">
    <property type="nucleotide sequence ID" value="NZ_CP011494.1"/>
</dbReference>
<proteinExistence type="predicted"/>
<dbReference type="InterPro" id="IPR016718">
    <property type="entry name" value="rRNA_m1G-MeTrfase_A_prd"/>
</dbReference>